<dbReference type="SUPFAM" id="SSF46785">
    <property type="entry name" value="Winged helix' DNA-binding domain"/>
    <property type="match status" value="1"/>
</dbReference>
<dbReference type="InterPro" id="IPR036390">
    <property type="entry name" value="WH_DNA-bd_sf"/>
</dbReference>
<gene>
    <name evidence="5" type="ORF">GCM10008908_10590</name>
</gene>
<keyword evidence="3" id="KW-0804">Transcription</keyword>
<dbReference type="PROSITE" id="PS50949">
    <property type="entry name" value="HTH_GNTR"/>
    <property type="match status" value="1"/>
</dbReference>
<dbReference type="CDD" id="cd07377">
    <property type="entry name" value="WHTH_GntR"/>
    <property type="match status" value="1"/>
</dbReference>
<evidence type="ECO:0000256" key="3">
    <source>
        <dbReference type="ARBA" id="ARBA00023163"/>
    </source>
</evidence>
<name>A0ABN1KK59_CLOSU</name>
<evidence type="ECO:0000256" key="1">
    <source>
        <dbReference type="ARBA" id="ARBA00023015"/>
    </source>
</evidence>
<proteinExistence type="predicted"/>
<dbReference type="SMART" id="SM00345">
    <property type="entry name" value="HTH_GNTR"/>
    <property type="match status" value="1"/>
</dbReference>
<dbReference type="RefSeq" id="WP_343824290.1">
    <property type="nucleotide sequence ID" value="NZ_BAAACI010000001.1"/>
</dbReference>
<dbReference type="Gene3D" id="1.10.10.10">
    <property type="entry name" value="Winged helix-like DNA-binding domain superfamily/Winged helix DNA-binding domain"/>
    <property type="match status" value="1"/>
</dbReference>
<evidence type="ECO:0000313" key="5">
    <source>
        <dbReference type="EMBL" id="GAA0769245.1"/>
    </source>
</evidence>
<comment type="caution">
    <text evidence="5">The sequence shown here is derived from an EMBL/GenBank/DDBJ whole genome shotgun (WGS) entry which is preliminary data.</text>
</comment>
<dbReference type="InterPro" id="IPR036388">
    <property type="entry name" value="WH-like_DNA-bd_sf"/>
</dbReference>
<evidence type="ECO:0000256" key="2">
    <source>
        <dbReference type="ARBA" id="ARBA00023125"/>
    </source>
</evidence>
<keyword evidence="2" id="KW-0238">DNA-binding</keyword>
<organism evidence="5 6">
    <name type="scientific">Clostridium subterminale</name>
    <dbReference type="NCBI Taxonomy" id="1550"/>
    <lineage>
        <taxon>Bacteria</taxon>
        <taxon>Bacillati</taxon>
        <taxon>Bacillota</taxon>
        <taxon>Clostridia</taxon>
        <taxon>Eubacteriales</taxon>
        <taxon>Clostridiaceae</taxon>
        <taxon>Clostridium</taxon>
    </lineage>
</organism>
<dbReference type="Proteomes" id="UP001501047">
    <property type="component" value="Unassembled WGS sequence"/>
</dbReference>
<dbReference type="PANTHER" id="PTHR38445">
    <property type="entry name" value="HTH-TYPE TRANSCRIPTIONAL REPRESSOR YTRA"/>
    <property type="match status" value="1"/>
</dbReference>
<protein>
    <submittedName>
        <fullName evidence="5">GntR family transcriptional regulator</fullName>
    </submittedName>
</protein>
<dbReference type="Pfam" id="PF00392">
    <property type="entry name" value="GntR"/>
    <property type="match status" value="1"/>
</dbReference>
<keyword evidence="1" id="KW-0805">Transcription regulation</keyword>
<feature type="domain" description="HTH gntR-type" evidence="4">
    <location>
        <begin position="12"/>
        <end position="80"/>
    </location>
</feature>
<sequence length="123" mass="13931">MNINNFEFNNNEPIYFQIIELIKKSIATGELKPGDKLPSVREMSASLGVNPNTLQRAYGELERLGVTYTKRGMGSFVSEEKANSDDLQDKMGKEIAKKFLKDMKSIGISKKRALKIIELMEEE</sequence>
<reference evidence="5 6" key="1">
    <citation type="journal article" date="2019" name="Int. J. Syst. Evol. Microbiol.">
        <title>The Global Catalogue of Microorganisms (GCM) 10K type strain sequencing project: providing services to taxonomists for standard genome sequencing and annotation.</title>
        <authorList>
            <consortium name="The Broad Institute Genomics Platform"/>
            <consortium name="The Broad Institute Genome Sequencing Center for Infectious Disease"/>
            <person name="Wu L."/>
            <person name="Ma J."/>
        </authorList>
    </citation>
    <scope>NUCLEOTIDE SEQUENCE [LARGE SCALE GENOMIC DNA]</scope>
    <source>
        <strain evidence="5 6">JCM 1417</strain>
    </source>
</reference>
<dbReference type="PANTHER" id="PTHR38445:SF6">
    <property type="entry name" value="GNTR-FAMILY TRANSCRIPTIONAL REGULATOR"/>
    <property type="match status" value="1"/>
</dbReference>
<dbReference type="EMBL" id="BAAACI010000001">
    <property type="protein sequence ID" value="GAA0769245.1"/>
    <property type="molecule type" value="Genomic_DNA"/>
</dbReference>
<accession>A0ABN1KK59</accession>
<dbReference type="InterPro" id="IPR000524">
    <property type="entry name" value="Tscrpt_reg_HTH_GntR"/>
</dbReference>
<keyword evidence="6" id="KW-1185">Reference proteome</keyword>
<evidence type="ECO:0000259" key="4">
    <source>
        <dbReference type="PROSITE" id="PS50949"/>
    </source>
</evidence>
<evidence type="ECO:0000313" key="6">
    <source>
        <dbReference type="Proteomes" id="UP001501047"/>
    </source>
</evidence>